<dbReference type="HOGENOM" id="CLU_2684249_0_0_5"/>
<dbReference type="Pfam" id="PF00196">
    <property type="entry name" value="GerE"/>
    <property type="match status" value="1"/>
</dbReference>
<dbReference type="KEGG" id="oar:OA238_c03260"/>
<dbReference type="Gene3D" id="1.10.10.10">
    <property type="entry name" value="Winged helix-like DNA-binding domain superfamily/Winged helix DNA-binding domain"/>
    <property type="match status" value="1"/>
</dbReference>
<accession>M9RJL4</accession>
<dbReference type="InterPro" id="IPR016032">
    <property type="entry name" value="Sig_transdc_resp-reg_C-effctor"/>
</dbReference>
<keyword evidence="3" id="KW-1185">Reference proteome</keyword>
<dbReference type="STRING" id="391616.OA238_c03260"/>
<dbReference type="GO" id="GO:0003677">
    <property type="term" value="F:DNA binding"/>
    <property type="evidence" value="ECO:0007669"/>
    <property type="project" value="InterPro"/>
</dbReference>
<dbReference type="SUPFAM" id="SSF46894">
    <property type="entry name" value="C-terminal effector domain of the bipartite response regulators"/>
    <property type="match status" value="1"/>
</dbReference>
<evidence type="ECO:0000313" key="3">
    <source>
        <dbReference type="Proteomes" id="UP000004688"/>
    </source>
</evidence>
<feature type="domain" description="HTH luxR-type" evidence="1">
    <location>
        <begin position="6"/>
        <end position="63"/>
    </location>
</feature>
<proteinExistence type="predicted"/>
<dbReference type="PRINTS" id="PR00038">
    <property type="entry name" value="HTHLUXR"/>
</dbReference>
<reference evidence="2 3" key="1">
    <citation type="journal article" date="2013" name="PLoS ONE">
        <title>Poles Apart: Arctic and Antarctic Octadecabacter strains Share High Genome Plasticity and a New Type of Xanthorhodopsin.</title>
        <authorList>
            <person name="Vollmers J."/>
            <person name="Voget S."/>
            <person name="Dietrich S."/>
            <person name="Gollnow K."/>
            <person name="Smits M."/>
            <person name="Meyer K."/>
            <person name="Brinkhoff T."/>
            <person name="Simon M."/>
            <person name="Daniel R."/>
        </authorList>
    </citation>
    <scope>NUCLEOTIDE SEQUENCE [LARGE SCALE GENOMIC DNA]</scope>
    <source>
        <strain evidence="2 3">238</strain>
    </source>
</reference>
<dbReference type="InterPro" id="IPR036388">
    <property type="entry name" value="WH-like_DNA-bd_sf"/>
</dbReference>
<dbReference type="Proteomes" id="UP000004688">
    <property type="component" value="Chromosome"/>
</dbReference>
<protein>
    <recommendedName>
        <fullName evidence="1">HTH luxR-type domain-containing protein</fullName>
    </recommendedName>
</protein>
<name>M9RJL4_9RHOB</name>
<dbReference type="EMBL" id="CP003742">
    <property type="protein sequence ID" value="AGI70581.1"/>
    <property type="molecule type" value="Genomic_DNA"/>
</dbReference>
<evidence type="ECO:0000259" key="1">
    <source>
        <dbReference type="SMART" id="SM00421"/>
    </source>
</evidence>
<dbReference type="SMART" id="SM00421">
    <property type="entry name" value="HTH_LUXR"/>
    <property type="match status" value="1"/>
</dbReference>
<dbReference type="InterPro" id="IPR000792">
    <property type="entry name" value="Tscrpt_reg_LuxR_C"/>
</dbReference>
<dbReference type="GO" id="GO:0006355">
    <property type="term" value="P:regulation of DNA-templated transcription"/>
    <property type="evidence" value="ECO:0007669"/>
    <property type="project" value="InterPro"/>
</dbReference>
<gene>
    <name evidence="2" type="ORF">OA238_c03260</name>
</gene>
<organism evidence="2 3">
    <name type="scientific">Octadecabacter arcticus 238</name>
    <dbReference type="NCBI Taxonomy" id="391616"/>
    <lineage>
        <taxon>Bacteria</taxon>
        <taxon>Pseudomonadati</taxon>
        <taxon>Pseudomonadota</taxon>
        <taxon>Alphaproteobacteria</taxon>
        <taxon>Rhodobacterales</taxon>
        <taxon>Roseobacteraceae</taxon>
        <taxon>Octadecabacter</taxon>
    </lineage>
</organism>
<dbReference type="AlphaFoldDB" id="M9RJL4"/>
<sequence length="74" mass="8441">MHRNNPYNLTRTEVRICHLISEGLRPKDMIEILDTSMATMRTHLGHIYAKTGLDGMISVLHHLQSISETQKGDL</sequence>
<dbReference type="eggNOG" id="COG2771">
    <property type="taxonomic scope" value="Bacteria"/>
</dbReference>
<evidence type="ECO:0000313" key="2">
    <source>
        <dbReference type="EMBL" id="AGI70581.1"/>
    </source>
</evidence>